<dbReference type="PANTHER" id="PTHR22761">
    <property type="entry name" value="CHARGED MULTIVESICULAR BODY PROTEIN"/>
    <property type="match status" value="1"/>
</dbReference>
<dbReference type="Pfam" id="PF03357">
    <property type="entry name" value="Snf7"/>
    <property type="match status" value="1"/>
</dbReference>
<dbReference type="Proteomes" id="UP000663882">
    <property type="component" value="Unassembled WGS sequence"/>
</dbReference>
<evidence type="ECO:0000256" key="4">
    <source>
        <dbReference type="SAM" id="MobiDB-lite"/>
    </source>
</evidence>
<comment type="caution">
    <text evidence="8">The sequence shown here is derived from an EMBL/GenBank/DDBJ whole genome shotgun (WGS) entry which is preliminary data.</text>
</comment>
<evidence type="ECO:0000313" key="7">
    <source>
        <dbReference type="EMBL" id="CAF1071206.1"/>
    </source>
</evidence>
<dbReference type="GO" id="GO:0006900">
    <property type="term" value="P:vesicle budding from membrane"/>
    <property type="evidence" value="ECO:0007669"/>
    <property type="project" value="TreeGrafter"/>
</dbReference>
<evidence type="ECO:0000256" key="2">
    <source>
        <dbReference type="ARBA" id="ARBA00006190"/>
    </source>
</evidence>
<dbReference type="EMBL" id="CAJNOU010000768">
    <property type="protein sequence ID" value="CAF1083427.1"/>
    <property type="molecule type" value="Genomic_DNA"/>
</dbReference>
<dbReference type="EMBL" id="CAJOBD010001115">
    <property type="protein sequence ID" value="CAF3762156.1"/>
    <property type="molecule type" value="Genomic_DNA"/>
</dbReference>
<reference evidence="8" key="1">
    <citation type="submission" date="2021-02" db="EMBL/GenBank/DDBJ databases">
        <authorList>
            <person name="Nowell W R."/>
        </authorList>
    </citation>
    <scope>NUCLEOTIDE SEQUENCE</scope>
</reference>
<organism evidence="8 14">
    <name type="scientific">Rotaria sordida</name>
    <dbReference type="NCBI Taxonomy" id="392033"/>
    <lineage>
        <taxon>Eukaryota</taxon>
        <taxon>Metazoa</taxon>
        <taxon>Spiralia</taxon>
        <taxon>Gnathifera</taxon>
        <taxon>Rotifera</taxon>
        <taxon>Eurotatoria</taxon>
        <taxon>Bdelloidea</taxon>
        <taxon>Philodinida</taxon>
        <taxon>Philodinidae</taxon>
        <taxon>Rotaria</taxon>
    </lineage>
</organism>
<dbReference type="Proteomes" id="UP000663836">
    <property type="component" value="Unassembled WGS sequence"/>
</dbReference>
<dbReference type="Proteomes" id="UP000663854">
    <property type="component" value="Unassembled WGS sequence"/>
</dbReference>
<dbReference type="AlphaFoldDB" id="A0A814MVP7"/>
<dbReference type="EMBL" id="CAJOBE010000320">
    <property type="protein sequence ID" value="CAF3620814.1"/>
    <property type="molecule type" value="Genomic_DNA"/>
</dbReference>
<dbReference type="Proteomes" id="UP000663823">
    <property type="component" value="Unassembled WGS sequence"/>
</dbReference>
<comment type="subcellular location">
    <subcellularLocation>
        <location evidence="1">Endosome</location>
    </subcellularLocation>
</comment>
<evidence type="ECO:0000313" key="13">
    <source>
        <dbReference type="Proteomes" id="UP000663870"/>
    </source>
</evidence>
<feature type="region of interest" description="Disordered" evidence="4">
    <location>
        <begin position="1"/>
        <end position="31"/>
    </location>
</feature>
<evidence type="ECO:0000313" key="14">
    <source>
        <dbReference type="Proteomes" id="UP000663889"/>
    </source>
</evidence>
<sequence length="228" mass="25175">MSGNNKGGVLSRMFGGSSKGGAKMKTPQTPQEAIQQLRDVEDVLNKKVEHLESRINEETTIARRDARTNKRNALNALKRKKRLEKTLQQIDGTLTTLEYQREALQNAAMNGQAFTALQSATSALKNVHKELDVDSVQDIMDELAEQHELSNEIANAISSPVGFGADIDERELEEELAQLEQEALSNQMTRVDLPSVPAHPIPAYSQPASVSSNKAKNDQLAELERWAS</sequence>
<dbReference type="InterPro" id="IPR005024">
    <property type="entry name" value="Snf7_fam"/>
</dbReference>
<evidence type="ECO:0000313" key="11">
    <source>
        <dbReference type="EMBL" id="CAF3620814.1"/>
    </source>
</evidence>
<evidence type="ECO:0000313" key="10">
    <source>
        <dbReference type="EMBL" id="CAF3536683.1"/>
    </source>
</evidence>
<evidence type="ECO:0000256" key="3">
    <source>
        <dbReference type="ARBA" id="ARBA00022753"/>
    </source>
</evidence>
<dbReference type="EMBL" id="CAJOAX010000196">
    <property type="protein sequence ID" value="CAF3536683.1"/>
    <property type="molecule type" value="Genomic_DNA"/>
</dbReference>
<gene>
    <name evidence="11" type="ORF">FNK824_LOCUS4398</name>
    <name evidence="12" type="ORF">JBS370_LOCUS13189</name>
    <name evidence="9" type="ORF">JXQ802_LOCUS27135</name>
    <name evidence="10" type="ORF">OTI717_LOCUS3594</name>
    <name evidence="7" type="ORF">PYM288_LOCUS18170</name>
    <name evidence="5" type="ORF">RFH988_LOCUS11471</name>
    <name evidence="8" type="ORF">SEV965_LOCUS14974</name>
    <name evidence="6" type="ORF">ZHD862_LOCUS13026</name>
</gene>
<dbReference type="OrthoDB" id="5592979at2759"/>
<dbReference type="EMBL" id="CAJNOL010000974">
    <property type="protein sequence ID" value="CAF1254109.1"/>
    <property type="molecule type" value="Genomic_DNA"/>
</dbReference>
<evidence type="ECO:0000313" key="6">
    <source>
        <dbReference type="EMBL" id="CAF1010875.1"/>
    </source>
</evidence>
<evidence type="ECO:0000256" key="1">
    <source>
        <dbReference type="ARBA" id="ARBA00004177"/>
    </source>
</evidence>
<dbReference type="EMBL" id="CAJNOT010000525">
    <property type="protein sequence ID" value="CAF1010875.1"/>
    <property type="molecule type" value="Genomic_DNA"/>
</dbReference>
<dbReference type="PANTHER" id="PTHR22761:SF10">
    <property type="entry name" value="GH13992P"/>
    <property type="match status" value="1"/>
</dbReference>
<keyword evidence="3" id="KW-0967">Endosome</keyword>
<dbReference type="Gene3D" id="1.10.287.1060">
    <property type="entry name" value="ESAT-6-like"/>
    <property type="match status" value="1"/>
</dbReference>
<feature type="region of interest" description="Disordered" evidence="4">
    <location>
        <begin position="188"/>
        <end position="228"/>
    </location>
</feature>
<comment type="similarity">
    <text evidence="2">Belongs to the SNF7 family.</text>
</comment>
<dbReference type="EMBL" id="CAJNOH010000546">
    <property type="protein sequence ID" value="CAF1071206.1"/>
    <property type="molecule type" value="Genomic_DNA"/>
</dbReference>
<evidence type="ECO:0000313" key="12">
    <source>
        <dbReference type="EMBL" id="CAF3762156.1"/>
    </source>
</evidence>
<keyword evidence="13" id="KW-1185">Reference proteome</keyword>
<dbReference type="GO" id="GO:0009898">
    <property type="term" value="C:cytoplasmic side of plasma membrane"/>
    <property type="evidence" value="ECO:0007669"/>
    <property type="project" value="TreeGrafter"/>
</dbReference>
<dbReference type="EMBL" id="CAJNOO010000456">
    <property type="protein sequence ID" value="CAF0948078.1"/>
    <property type="molecule type" value="Genomic_DNA"/>
</dbReference>
<evidence type="ECO:0000313" key="8">
    <source>
        <dbReference type="EMBL" id="CAF1083427.1"/>
    </source>
</evidence>
<dbReference type="Proteomes" id="UP000663889">
    <property type="component" value="Unassembled WGS sequence"/>
</dbReference>
<feature type="compositionally biased region" description="Basic and acidic residues" evidence="4">
    <location>
        <begin position="215"/>
        <end position="228"/>
    </location>
</feature>
<dbReference type="GO" id="GO:0005771">
    <property type="term" value="C:multivesicular body"/>
    <property type="evidence" value="ECO:0007669"/>
    <property type="project" value="TreeGrafter"/>
</dbReference>
<dbReference type="GO" id="GO:0032511">
    <property type="term" value="P:late endosome to vacuole transport via multivesicular body sorting pathway"/>
    <property type="evidence" value="ECO:0007669"/>
    <property type="project" value="TreeGrafter"/>
</dbReference>
<name>A0A814MVP7_9BILA</name>
<dbReference type="Gene3D" id="6.10.250.1710">
    <property type="match status" value="1"/>
</dbReference>
<evidence type="ECO:0000313" key="9">
    <source>
        <dbReference type="EMBL" id="CAF1254109.1"/>
    </source>
</evidence>
<dbReference type="GO" id="GO:0000815">
    <property type="term" value="C:ESCRT III complex"/>
    <property type="evidence" value="ECO:0007669"/>
    <property type="project" value="TreeGrafter"/>
</dbReference>
<accession>A0A814MVP7</accession>
<proteinExistence type="inferred from homology"/>
<dbReference type="Proteomes" id="UP000663864">
    <property type="component" value="Unassembled WGS sequence"/>
</dbReference>
<protein>
    <submittedName>
        <fullName evidence="8">Uncharacterized protein</fullName>
    </submittedName>
</protein>
<dbReference type="Proteomes" id="UP000663870">
    <property type="component" value="Unassembled WGS sequence"/>
</dbReference>
<dbReference type="Proteomes" id="UP000663874">
    <property type="component" value="Unassembled WGS sequence"/>
</dbReference>
<evidence type="ECO:0000313" key="5">
    <source>
        <dbReference type="EMBL" id="CAF0948078.1"/>
    </source>
</evidence>